<dbReference type="GO" id="GO:0016787">
    <property type="term" value="F:hydrolase activity"/>
    <property type="evidence" value="ECO:0007669"/>
    <property type="project" value="UniProtKB-KW"/>
</dbReference>
<dbReference type="PANTHER" id="PTHR10655">
    <property type="entry name" value="LYSOPHOSPHOLIPASE-RELATED"/>
    <property type="match status" value="1"/>
</dbReference>
<dbReference type="EMBL" id="WNLA01000001">
    <property type="protein sequence ID" value="MTW01052.1"/>
    <property type="molecule type" value="Genomic_DNA"/>
</dbReference>
<evidence type="ECO:0000313" key="5">
    <source>
        <dbReference type="Proteomes" id="UP000484015"/>
    </source>
</evidence>
<dbReference type="Pfam" id="PF02230">
    <property type="entry name" value="Abhydrolase_2"/>
    <property type="match status" value="1"/>
</dbReference>
<organism evidence="4 5">
    <name type="scientific">Pseudoduganella ginsengisoli</name>
    <dbReference type="NCBI Taxonomy" id="1462440"/>
    <lineage>
        <taxon>Bacteria</taxon>
        <taxon>Pseudomonadati</taxon>
        <taxon>Pseudomonadota</taxon>
        <taxon>Betaproteobacteria</taxon>
        <taxon>Burkholderiales</taxon>
        <taxon>Oxalobacteraceae</taxon>
        <taxon>Telluria group</taxon>
        <taxon>Pseudoduganella</taxon>
    </lineage>
</organism>
<gene>
    <name evidence="4" type="ORF">GM668_03015</name>
</gene>
<evidence type="ECO:0000259" key="3">
    <source>
        <dbReference type="Pfam" id="PF02230"/>
    </source>
</evidence>
<name>A0A6L6PWL2_9BURK</name>
<sequence length="224" mass="24563">MTTVLDSIEINTSASPELAVIWMHGLGDSGDGWAPIVNELNLDGLPGIRFVFPHAPMQPVTLNNGYVMRSWYDILSLDAGTNRREDENGLRESQKLVEALIARENARGIPTSRIVLGGFSQGCAMTLQAGLRHPEKLAGLMCLSGYLPLADKAAAERSAANQDTPIFMVHGTMDPVIPISRATASRDLLARLGYNIEWHDYPMQHSACAEEVQHISAWLKKVMQ</sequence>
<evidence type="ECO:0000313" key="4">
    <source>
        <dbReference type="EMBL" id="MTW01052.1"/>
    </source>
</evidence>
<proteinExistence type="inferred from homology"/>
<keyword evidence="2" id="KW-0378">Hydrolase</keyword>
<dbReference type="RefSeq" id="WP_155437410.1">
    <property type="nucleotide sequence ID" value="NZ_WNLA01000001.1"/>
</dbReference>
<dbReference type="Proteomes" id="UP000484015">
    <property type="component" value="Unassembled WGS sequence"/>
</dbReference>
<comment type="caution">
    <text evidence="4">The sequence shown here is derived from an EMBL/GenBank/DDBJ whole genome shotgun (WGS) entry which is preliminary data.</text>
</comment>
<dbReference type="SUPFAM" id="SSF53474">
    <property type="entry name" value="alpha/beta-Hydrolases"/>
    <property type="match status" value="1"/>
</dbReference>
<dbReference type="Gene3D" id="3.40.50.1820">
    <property type="entry name" value="alpha/beta hydrolase"/>
    <property type="match status" value="1"/>
</dbReference>
<dbReference type="PANTHER" id="PTHR10655:SF17">
    <property type="entry name" value="LYSOPHOSPHOLIPASE-LIKE PROTEIN 1"/>
    <property type="match status" value="1"/>
</dbReference>
<comment type="similarity">
    <text evidence="1">Belongs to the AB hydrolase superfamily. AB hydrolase 2 family.</text>
</comment>
<dbReference type="OrthoDB" id="9801763at2"/>
<dbReference type="InterPro" id="IPR003140">
    <property type="entry name" value="PLipase/COase/thioEstase"/>
</dbReference>
<dbReference type="InterPro" id="IPR050565">
    <property type="entry name" value="LYPA1-2/EST-like"/>
</dbReference>
<feature type="domain" description="Phospholipase/carboxylesterase/thioesterase" evidence="3">
    <location>
        <begin position="15"/>
        <end position="222"/>
    </location>
</feature>
<evidence type="ECO:0000256" key="2">
    <source>
        <dbReference type="ARBA" id="ARBA00022801"/>
    </source>
</evidence>
<evidence type="ECO:0000256" key="1">
    <source>
        <dbReference type="ARBA" id="ARBA00006499"/>
    </source>
</evidence>
<keyword evidence="5" id="KW-1185">Reference proteome</keyword>
<dbReference type="AlphaFoldDB" id="A0A6L6PWL2"/>
<accession>A0A6L6PWL2</accession>
<dbReference type="InterPro" id="IPR029058">
    <property type="entry name" value="AB_hydrolase_fold"/>
</dbReference>
<reference evidence="4 5" key="1">
    <citation type="submission" date="2019-11" db="EMBL/GenBank/DDBJ databases">
        <title>Type strains purchased from KCTC, JCM and DSMZ.</title>
        <authorList>
            <person name="Lu H."/>
        </authorList>
    </citation>
    <scope>NUCLEOTIDE SEQUENCE [LARGE SCALE GENOMIC DNA]</scope>
    <source>
        <strain evidence="4 5">KCTC 42409</strain>
    </source>
</reference>
<protein>
    <submittedName>
        <fullName evidence="4">Carboxylesterase</fullName>
    </submittedName>
</protein>